<dbReference type="CDD" id="cd11711">
    <property type="entry name" value="GINS_A_Sld5"/>
    <property type="match status" value="1"/>
</dbReference>
<evidence type="ECO:0000259" key="8">
    <source>
        <dbReference type="Pfam" id="PF16922"/>
    </source>
</evidence>
<evidence type="ECO:0000313" key="9">
    <source>
        <dbReference type="EMBL" id="CDG67716.1"/>
    </source>
</evidence>
<dbReference type="OrthoDB" id="338231at2759"/>
<dbReference type="CDD" id="cd21692">
    <property type="entry name" value="GINS_B_Sld5"/>
    <property type="match status" value="1"/>
</dbReference>
<evidence type="ECO:0000256" key="2">
    <source>
        <dbReference type="ARBA" id="ARBA00008187"/>
    </source>
</evidence>
<dbReference type="GO" id="GO:0006261">
    <property type="term" value="P:DNA-templated DNA replication"/>
    <property type="evidence" value="ECO:0007669"/>
    <property type="project" value="InterPro"/>
</dbReference>
<feature type="domain" description="DNA replication complex GINS protein SLD5 C-terminal" evidence="8">
    <location>
        <begin position="177"/>
        <end position="230"/>
    </location>
</feature>
<dbReference type="GO" id="GO:0000811">
    <property type="term" value="C:GINS complex"/>
    <property type="evidence" value="ECO:0007669"/>
    <property type="project" value="TreeGrafter"/>
</dbReference>
<evidence type="ECO:0000256" key="3">
    <source>
        <dbReference type="ARBA" id="ARBA00014804"/>
    </source>
</evidence>
<dbReference type="EMBL" id="HAAD01001484">
    <property type="protein sequence ID" value="CDG67716.1"/>
    <property type="molecule type" value="mRNA"/>
</dbReference>
<evidence type="ECO:0000256" key="6">
    <source>
        <dbReference type="ARBA" id="ARBA00030869"/>
    </source>
</evidence>
<dbReference type="GO" id="GO:0000727">
    <property type="term" value="P:double-strand break repair via break-induced replication"/>
    <property type="evidence" value="ECO:0007669"/>
    <property type="project" value="TreeGrafter"/>
</dbReference>
<dbReference type="Pfam" id="PF05916">
    <property type="entry name" value="Sld5"/>
    <property type="match status" value="1"/>
</dbReference>
<comment type="similarity">
    <text evidence="2">Belongs to the GINS4/SLD5 family.</text>
</comment>
<dbReference type="Gene3D" id="3.40.5.60">
    <property type="match status" value="1"/>
</dbReference>
<comment type="subcellular location">
    <subcellularLocation>
        <location evidence="1">Nucleus</location>
    </subcellularLocation>
</comment>
<dbReference type="InterPro" id="IPR038749">
    <property type="entry name" value="Sld5_GINS_A"/>
</dbReference>
<evidence type="ECO:0000259" key="7">
    <source>
        <dbReference type="Pfam" id="PF05916"/>
    </source>
</evidence>
<feature type="non-terminal residue" evidence="9">
    <location>
        <position position="1"/>
    </location>
</feature>
<sequence>KILFSIFKLKNISGFGWLLEKMNDSFEQVESDEEIEVTAKEVYEKILQAWLNEKFSPELLESRNELIECMLAQVKEIESGFIQKNKSLESTLQKVELERVKFVIASYLRERLKKIENNVVHVLEMEALNETSKLSPEELAYAKSFADATQKHLNTLALDQMPVNMQSIERTKTTPRPNLDEYMFIRVNEKQTQVLIDPEEDPLDLEVGSQHIVRFKPVGALVESGAISLL</sequence>
<dbReference type="PIRSF" id="PIRSF007764">
    <property type="entry name" value="Sld5"/>
    <property type="match status" value="1"/>
</dbReference>
<evidence type="ECO:0000256" key="1">
    <source>
        <dbReference type="ARBA" id="ARBA00004123"/>
    </source>
</evidence>
<dbReference type="SUPFAM" id="SSF158573">
    <property type="entry name" value="GINS helical bundle-like"/>
    <property type="match status" value="1"/>
</dbReference>
<dbReference type="InterPro" id="IPR008591">
    <property type="entry name" value="GINS_Sld5"/>
</dbReference>
<gene>
    <name evidence="9" type="primary">GINS4</name>
</gene>
<reference evidence="9" key="1">
    <citation type="journal article" date="2013" name="Genome Biol. Evol.">
        <title>Punctuated emergences of genetic and phenotypic innovations in eumetazoan, bilaterian, euteleostome, and hominidae ancestors.</title>
        <authorList>
            <person name="Wenger Y."/>
            <person name="Galliot B."/>
        </authorList>
    </citation>
    <scope>NUCLEOTIDE SEQUENCE</scope>
    <source>
        <tissue evidence="9">Whole animals</tissue>
    </source>
</reference>
<dbReference type="Pfam" id="PF16922">
    <property type="entry name" value="SLD5_C"/>
    <property type="match status" value="1"/>
</dbReference>
<dbReference type="AlphaFoldDB" id="T2M6N3"/>
<dbReference type="PANTHER" id="PTHR21206">
    <property type="entry name" value="SLD5 PROTEIN"/>
    <property type="match status" value="1"/>
</dbReference>
<organism evidence="9">
    <name type="scientific">Hydra vulgaris</name>
    <name type="common">Hydra</name>
    <name type="synonym">Hydra attenuata</name>
    <dbReference type="NCBI Taxonomy" id="6087"/>
    <lineage>
        <taxon>Eukaryota</taxon>
        <taxon>Metazoa</taxon>
        <taxon>Cnidaria</taxon>
        <taxon>Hydrozoa</taxon>
        <taxon>Hydroidolina</taxon>
        <taxon>Anthoathecata</taxon>
        <taxon>Aplanulata</taxon>
        <taxon>Hydridae</taxon>
        <taxon>Hydra</taxon>
    </lineage>
</organism>
<evidence type="ECO:0000256" key="5">
    <source>
        <dbReference type="ARBA" id="ARBA00023242"/>
    </source>
</evidence>
<dbReference type="InterPro" id="IPR036224">
    <property type="entry name" value="GINS_bundle-like_dom_sf"/>
</dbReference>
<proteinExistence type="evidence at transcript level"/>
<dbReference type="FunFam" id="3.40.5.60:FF:000001">
    <property type="entry name" value="DNA replication complex GINS protein SLD5"/>
    <property type="match status" value="1"/>
</dbReference>
<evidence type="ECO:0000256" key="4">
    <source>
        <dbReference type="ARBA" id="ARBA00022705"/>
    </source>
</evidence>
<accession>T2M6N3</accession>
<name>T2M6N3_HYDVU</name>
<protein>
    <recommendedName>
        <fullName evidence="3">DNA replication complex GINS protein SLD5</fullName>
    </recommendedName>
    <alternativeName>
        <fullName evidence="6">GINS complex subunit 4</fullName>
    </alternativeName>
</protein>
<keyword evidence="4" id="KW-0235">DNA replication</keyword>
<keyword evidence="5" id="KW-0539">Nucleus</keyword>
<dbReference type="Gene3D" id="1.20.58.1030">
    <property type="match status" value="1"/>
</dbReference>
<feature type="domain" description="GINS subunit" evidence="7">
    <location>
        <begin position="95"/>
        <end position="156"/>
    </location>
</feature>
<dbReference type="InterPro" id="IPR031633">
    <property type="entry name" value="SLD5_C"/>
</dbReference>
<dbReference type="InterPro" id="IPR021151">
    <property type="entry name" value="GINS_A"/>
</dbReference>
<dbReference type="SUPFAM" id="SSF160059">
    <property type="entry name" value="PriA/YqbF domain"/>
    <property type="match status" value="1"/>
</dbReference>
<dbReference type="PANTHER" id="PTHR21206:SF0">
    <property type="entry name" value="DNA REPLICATION COMPLEX GINS PROTEIN SLD5"/>
    <property type="match status" value="1"/>
</dbReference>